<dbReference type="FunFam" id="1.25.40.420:FF:000012">
    <property type="entry name" value="BTB/POZ and TAZ domain-containing protein 2"/>
    <property type="match status" value="1"/>
</dbReference>
<dbReference type="AlphaFoldDB" id="A0AAD1YZ85"/>
<dbReference type="InterPro" id="IPR044513">
    <property type="entry name" value="BT1/2/3/4/5"/>
</dbReference>
<accession>A0AAD1YZ85</accession>
<keyword evidence="3" id="KW-1185">Reference proteome</keyword>
<organism evidence="2 3">
    <name type="scientific">Fraxinus pennsylvanica</name>
    <dbReference type="NCBI Taxonomy" id="56036"/>
    <lineage>
        <taxon>Eukaryota</taxon>
        <taxon>Viridiplantae</taxon>
        <taxon>Streptophyta</taxon>
        <taxon>Embryophyta</taxon>
        <taxon>Tracheophyta</taxon>
        <taxon>Spermatophyta</taxon>
        <taxon>Magnoliopsida</taxon>
        <taxon>eudicotyledons</taxon>
        <taxon>Gunneridae</taxon>
        <taxon>Pentapetalae</taxon>
        <taxon>asterids</taxon>
        <taxon>lamiids</taxon>
        <taxon>Lamiales</taxon>
        <taxon>Oleaceae</taxon>
        <taxon>Oleeae</taxon>
        <taxon>Fraxinus</taxon>
    </lineage>
</organism>
<protein>
    <recommendedName>
        <fullName evidence="4">BTB domain-containing protein</fullName>
    </recommendedName>
</protein>
<proteinExistence type="predicted"/>
<dbReference type="PANTHER" id="PTHR46287">
    <property type="entry name" value="BTB/POZ AND TAZ DOMAIN-CONTAINING PROTEIN 3-RELATED"/>
    <property type="match status" value="1"/>
</dbReference>
<dbReference type="GO" id="GO:0042542">
    <property type="term" value="P:response to hydrogen peroxide"/>
    <property type="evidence" value="ECO:0007669"/>
    <property type="project" value="UniProtKB-ARBA"/>
</dbReference>
<evidence type="ECO:0000313" key="2">
    <source>
        <dbReference type="EMBL" id="CAI9758490.1"/>
    </source>
</evidence>
<dbReference type="PANTHER" id="PTHR46287:SF11">
    <property type="entry name" value="BTB_POZ AND TAZ DOMAIN-CONTAINING PROTEIN 4"/>
    <property type="match status" value="1"/>
</dbReference>
<dbReference type="Gene3D" id="1.25.40.420">
    <property type="match status" value="1"/>
</dbReference>
<evidence type="ECO:0000256" key="1">
    <source>
        <dbReference type="ARBA" id="ARBA00022723"/>
    </source>
</evidence>
<dbReference type="GO" id="GO:0009751">
    <property type="term" value="P:response to salicylic acid"/>
    <property type="evidence" value="ECO:0007669"/>
    <property type="project" value="UniProtKB-ARBA"/>
</dbReference>
<dbReference type="EMBL" id="OU503038">
    <property type="protein sequence ID" value="CAI9758490.1"/>
    <property type="molecule type" value="Genomic_DNA"/>
</dbReference>
<dbReference type="Proteomes" id="UP000834106">
    <property type="component" value="Chromosome 3"/>
</dbReference>
<dbReference type="GO" id="GO:0009725">
    <property type="term" value="P:response to hormone"/>
    <property type="evidence" value="ECO:0007669"/>
    <property type="project" value="UniProtKB-ARBA"/>
</dbReference>
<gene>
    <name evidence="2" type="ORF">FPE_LOCUS5920</name>
</gene>
<evidence type="ECO:0008006" key="4">
    <source>
        <dbReference type="Google" id="ProtNLM"/>
    </source>
</evidence>
<evidence type="ECO:0000313" key="3">
    <source>
        <dbReference type="Proteomes" id="UP000834106"/>
    </source>
</evidence>
<dbReference type="GO" id="GO:0006355">
    <property type="term" value="P:regulation of DNA-templated transcription"/>
    <property type="evidence" value="ECO:0007669"/>
    <property type="project" value="UniProtKB-ARBA"/>
</dbReference>
<dbReference type="GO" id="GO:0005516">
    <property type="term" value="F:calmodulin binding"/>
    <property type="evidence" value="ECO:0007669"/>
    <property type="project" value="UniProtKB-ARBA"/>
</dbReference>
<dbReference type="GO" id="GO:0046872">
    <property type="term" value="F:metal ion binding"/>
    <property type="evidence" value="ECO:0007669"/>
    <property type="project" value="UniProtKB-KW"/>
</dbReference>
<name>A0AAD1YZ85_9LAMI</name>
<dbReference type="CDD" id="cd14733">
    <property type="entry name" value="BACK"/>
    <property type="match status" value="1"/>
</dbReference>
<reference evidence="2" key="1">
    <citation type="submission" date="2023-05" db="EMBL/GenBank/DDBJ databases">
        <authorList>
            <person name="Huff M."/>
        </authorList>
    </citation>
    <scope>NUCLEOTIDE SEQUENCE</scope>
</reference>
<sequence>MNIENVIDIFQMALLRDAPQINLICHHFILRNFKPISSSEGWQIMKISHPNLEKEITESVIYEDVAKKKRTRKVNERKIYLQLYEAIEALVHMCRDGCRIIGAHDKILRDDQLLVRMKLVRG</sequence>
<keyword evidence="1" id="KW-0479">Metal-binding</keyword>